<dbReference type="SUPFAM" id="SSF46689">
    <property type="entry name" value="Homeodomain-like"/>
    <property type="match status" value="2"/>
</dbReference>
<evidence type="ECO:0000256" key="2">
    <source>
        <dbReference type="ARBA" id="ARBA00023125"/>
    </source>
</evidence>
<dbReference type="EMBL" id="CP060139">
    <property type="protein sequence ID" value="QNR25347.1"/>
    <property type="molecule type" value="Genomic_DNA"/>
</dbReference>
<dbReference type="PANTHER" id="PTHR43280:SF28">
    <property type="entry name" value="HTH-TYPE TRANSCRIPTIONAL ACTIVATOR RHAS"/>
    <property type="match status" value="1"/>
</dbReference>
<protein>
    <submittedName>
        <fullName evidence="5">Helix-turn-helix transcriptional regulator</fullName>
    </submittedName>
</protein>
<dbReference type="AlphaFoldDB" id="A0A7H0VHZ9"/>
<evidence type="ECO:0000313" key="6">
    <source>
        <dbReference type="Proteomes" id="UP000516305"/>
    </source>
</evidence>
<dbReference type="InterPro" id="IPR009057">
    <property type="entry name" value="Homeodomain-like_sf"/>
</dbReference>
<dbReference type="RefSeq" id="WP_210759874.1">
    <property type="nucleotide sequence ID" value="NZ_CP060139.1"/>
</dbReference>
<dbReference type="PROSITE" id="PS01124">
    <property type="entry name" value="HTH_ARAC_FAMILY_2"/>
    <property type="match status" value="1"/>
</dbReference>
<reference evidence="5 6" key="1">
    <citation type="submission" date="2020-08" db="EMBL/GenBank/DDBJ databases">
        <title>Croceimicrobium hydrocarbonivorans gen. nov., sp. nov., a novel marine bacterium isolated from a bacterial consortium that degrades polyethylene terephthalate.</title>
        <authorList>
            <person name="Liu R."/>
        </authorList>
    </citation>
    <scope>NUCLEOTIDE SEQUENCE [LARGE SCALE GENOMIC DNA]</scope>
    <source>
        <strain evidence="5 6">A20-9</strain>
    </source>
</reference>
<keyword evidence="2" id="KW-0238">DNA-binding</keyword>
<keyword evidence="1" id="KW-0805">Transcription regulation</keyword>
<organism evidence="5 6">
    <name type="scientific">Croceimicrobium hydrocarbonivorans</name>
    <dbReference type="NCBI Taxonomy" id="2761580"/>
    <lineage>
        <taxon>Bacteria</taxon>
        <taxon>Pseudomonadati</taxon>
        <taxon>Bacteroidota</taxon>
        <taxon>Flavobacteriia</taxon>
        <taxon>Flavobacteriales</taxon>
        <taxon>Owenweeksiaceae</taxon>
        <taxon>Croceimicrobium</taxon>
    </lineage>
</organism>
<dbReference type="Pfam" id="PF12833">
    <property type="entry name" value="HTH_18"/>
    <property type="match status" value="1"/>
</dbReference>
<proteinExistence type="predicted"/>
<dbReference type="InterPro" id="IPR018060">
    <property type="entry name" value="HTH_AraC"/>
</dbReference>
<evidence type="ECO:0000256" key="3">
    <source>
        <dbReference type="ARBA" id="ARBA00023163"/>
    </source>
</evidence>
<feature type="domain" description="HTH araC/xylS-type" evidence="4">
    <location>
        <begin position="232"/>
        <end position="332"/>
    </location>
</feature>
<sequence>MRRLQWAEYSKVLRDNTLHQERFESANDLFLSEYRGFFEEPGLGRIDVSSVRGIGHYTIKKTRALLKDEVEFEMKIDEPLFTVGFLYSGSFVFHGGDVSEGRRVDAPSVVVYRQNDHISYQRIYCEQPYETLNISFNDQVLQRILQKFENSGGVAKRLNEESMIAIRPEDEYLGAYFDKLNIIPLDQDVNNLFLAESLVLKILNKTMLFLERPSSGLLGEQERESRTSSALFEVLAYMRENLHKPISLTRVAEQFGVSSRWLQRRFKEDLQSSFSDYLRDMRLQRAYDLLTNNEQELSVREVCLEVGYTSSQTFSSNFRKRFNVSPKQVMSVGL</sequence>
<dbReference type="GO" id="GO:0003700">
    <property type="term" value="F:DNA-binding transcription factor activity"/>
    <property type="evidence" value="ECO:0007669"/>
    <property type="project" value="InterPro"/>
</dbReference>
<evidence type="ECO:0000313" key="5">
    <source>
        <dbReference type="EMBL" id="QNR25347.1"/>
    </source>
</evidence>
<name>A0A7H0VHZ9_9FLAO</name>
<keyword evidence="3" id="KW-0804">Transcription</keyword>
<keyword evidence="6" id="KW-1185">Reference proteome</keyword>
<dbReference type="KEGG" id="chyd:H4K34_05765"/>
<dbReference type="SMART" id="SM00342">
    <property type="entry name" value="HTH_ARAC"/>
    <property type="match status" value="1"/>
</dbReference>
<dbReference type="PANTHER" id="PTHR43280">
    <property type="entry name" value="ARAC-FAMILY TRANSCRIPTIONAL REGULATOR"/>
    <property type="match status" value="1"/>
</dbReference>
<dbReference type="GO" id="GO:0043565">
    <property type="term" value="F:sequence-specific DNA binding"/>
    <property type="evidence" value="ECO:0007669"/>
    <property type="project" value="InterPro"/>
</dbReference>
<evidence type="ECO:0000259" key="4">
    <source>
        <dbReference type="PROSITE" id="PS01124"/>
    </source>
</evidence>
<gene>
    <name evidence="5" type="ORF">H4K34_05765</name>
</gene>
<evidence type="ECO:0000256" key="1">
    <source>
        <dbReference type="ARBA" id="ARBA00023015"/>
    </source>
</evidence>
<dbReference type="Gene3D" id="1.10.10.60">
    <property type="entry name" value="Homeodomain-like"/>
    <property type="match status" value="2"/>
</dbReference>
<dbReference type="Proteomes" id="UP000516305">
    <property type="component" value="Chromosome"/>
</dbReference>
<accession>A0A7H0VHZ9</accession>